<keyword evidence="2" id="KW-0433">Leucine-rich repeat</keyword>
<dbReference type="InterPro" id="IPR036388">
    <property type="entry name" value="WH-like_DNA-bd_sf"/>
</dbReference>
<dbReference type="InterPro" id="IPR042197">
    <property type="entry name" value="Apaf_helical"/>
</dbReference>
<evidence type="ECO:0000313" key="10">
    <source>
        <dbReference type="EMBL" id="RCV05983.1"/>
    </source>
</evidence>
<protein>
    <recommendedName>
        <fullName evidence="11">NB-ARC domain-containing protein</fullName>
    </recommendedName>
</protein>
<dbReference type="Gene3D" id="3.40.50.300">
    <property type="entry name" value="P-loop containing nucleotide triphosphate hydrolases"/>
    <property type="match status" value="1"/>
</dbReference>
<dbReference type="InterPro" id="IPR006553">
    <property type="entry name" value="Leu-rich_rpt_Cys-con_subtyp"/>
</dbReference>
<reference evidence="10" key="1">
    <citation type="journal article" date="2012" name="Nat. Biotechnol.">
        <title>Reference genome sequence of the model plant Setaria.</title>
        <authorList>
            <person name="Bennetzen J.L."/>
            <person name="Schmutz J."/>
            <person name="Wang H."/>
            <person name="Percifield R."/>
            <person name="Hawkins J."/>
            <person name="Pontaroli A.C."/>
            <person name="Estep M."/>
            <person name="Feng L."/>
            <person name="Vaughn J.N."/>
            <person name="Grimwood J."/>
            <person name="Jenkins J."/>
            <person name="Barry K."/>
            <person name="Lindquist E."/>
            <person name="Hellsten U."/>
            <person name="Deshpande S."/>
            <person name="Wang X."/>
            <person name="Wu X."/>
            <person name="Mitros T."/>
            <person name="Triplett J."/>
            <person name="Yang X."/>
            <person name="Ye C.Y."/>
            <person name="Mauro-Herrera M."/>
            <person name="Wang L."/>
            <person name="Li P."/>
            <person name="Sharma M."/>
            <person name="Sharma R."/>
            <person name="Ronald P.C."/>
            <person name="Panaud O."/>
            <person name="Kellogg E.A."/>
            <person name="Brutnell T.P."/>
            <person name="Doust A.N."/>
            <person name="Tuskan G.A."/>
            <person name="Rokhsar D."/>
            <person name="Devos K.M."/>
        </authorList>
    </citation>
    <scope>NUCLEOTIDE SEQUENCE [LARGE SCALE GENOMIC DNA]</scope>
    <source>
        <strain evidence="10">Yugu1</strain>
    </source>
</reference>
<name>A0A368PK56_SETIT</name>
<dbReference type="SMART" id="SM00367">
    <property type="entry name" value="LRR_CC"/>
    <property type="match status" value="4"/>
</dbReference>
<dbReference type="Gene3D" id="1.20.5.4130">
    <property type="match status" value="1"/>
</dbReference>
<evidence type="ECO:0000256" key="6">
    <source>
        <dbReference type="ARBA" id="ARBA00022840"/>
    </source>
</evidence>
<evidence type="ECO:0000256" key="5">
    <source>
        <dbReference type="ARBA" id="ARBA00022821"/>
    </source>
</evidence>
<dbReference type="InterPro" id="IPR058922">
    <property type="entry name" value="WHD_DRP"/>
</dbReference>
<dbReference type="PANTHER" id="PTHR36766:SF40">
    <property type="entry name" value="DISEASE RESISTANCE PROTEIN RGA3"/>
    <property type="match status" value="1"/>
</dbReference>
<keyword evidence="3" id="KW-0677">Repeat</keyword>
<dbReference type="GO" id="GO:0005524">
    <property type="term" value="F:ATP binding"/>
    <property type="evidence" value="ECO:0007669"/>
    <property type="project" value="UniProtKB-KW"/>
</dbReference>
<dbReference type="PRINTS" id="PR00364">
    <property type="entry name" value="DISEASERSIST"/>
</dbReference>
<dbReference type="SUPFAM" id="SSF52540">
    <property type="entry name" value="P-loop containing nucleoside triphosphate hydrolases"/>
    <property type="match status" value="1"/>
</dbReference>
<dbReference type="InterPro" id="IPR032675">
    <property type="entry name" value="LRR_dom_sf"/>
</dbReference>
<sequence length="969" mass="110033">MDILPPTIGVISGINECVSLFQQVRSAVSSVRSRWNATNMQSHQEDVELHSRSDSQEQALQEDEVLQLQSDLRDLRDTLPVVYSLIDLAEWRNHEQCVAKLLEKLKDAVYEAEDLIDEFAWYELKVSAEGNATSVQPYIDFFRSVTRGRFNKVTDIHKRLTNRSGDLKDMGLLRQVSPRFDKAVRPETSSFPTETKIFGREEEVKQVIKCLGVPAKCGRTNSKRKRRSAIVESASNQVNNIHGNNETIITNFSVLPIVGLGGVGKTTLAQNICNHPQVKSHFDLIIWICVSDDFDVKRLTKEAIQSYSERDAVKDNLNSLQNSLAIKLKTKRLLLVLDDMWDDALKKNGQCWERFCVPLKNVLHGSMILVTTRSQNVADRVHTMDPIKLEGLKDDVFWDFFKHSVFGLNSSQVEPELERIGRNILPKLMGSPLAAKTVGRLLQISIDTTHWENILNSELWDLEQEETDILPALRLSYIYLPLHLKRCFSFCAVYPKDYKFQKQSLAEIWIAEGFVEPRGDIPIENIGHRYFDDLVNRSFFEKHRGTYVIHDLLHDMAQLVSKDECFTIKVQSDFQKIPPSVRHLSILSSTKIDRDSLLSLSRYKKLRTLLCNKSIRSMALASVMDRWCTELLCIRVFLCTSMREFPESISNLKHLRYLEVSWSCTFNSFPSGFCNLYNLQALYAKNCKLECLPSDLSESLPSWSHPQNMRNLKSLSLYGCNSLKAISVSRNLQHINPNEMPEVVADNMLVDNSFSSLVDVVIEKCENLASLEQFLPPAFVPAIKRLPIIDCESLELIPTKTWYFPSLEELKVCNCPKITSQCLLALSLKILGLDNPGNLGGDIKCSSLSLSIIGKFPLLTHLTIEFCHNLHTVDDHFLYLPAIQSIRITCCNLLSLPTQRLGGFPFLKYLDISWCSGLEWLWNSGNFSALIPSYLENLTSLKSLEMDQITGEMGQETQDAGLKGSGADC</sequence>
<evidence type="ECO:0000259" key="8">
    <source>
        <dbReference type="Pfam" id="PF18052"/>
    </source>
</evidence>
<keyword evidence="5" id="KW-0611">Plant defense</keyword>
<dbReference type="SUPFAM" id="SSF52058">
    <property type="entry name" value="L domain-like"/>
    <property type="match status" value="1"/>
</dbReference>
<dbReference type="GO" id="GO:0043531">
    <property type="term" value="F:ADP binding"/>
    <property type="evidence" value="ECO:0007669"/>
    <property type="project" value="InterPro"/>
</dbReference>
<dbReference type="Pfam" id="PF23559">
    <property type="entry name" value="WHD_DRP"/>
    <property type="match status" value="1"/>
</dbReference>
<keyword evidence="6" id="KW-0067">ATP-binding</keyword>
<keyword evidence="4" id="KW-0547">Nucleotide-binding</keyword>
<feature type="domain" description="Disease resistance N-terminal" evidence="8">
    <location>
        <begin position="65"/>
        <end position="126"/>
    </location>
</feature>
<evidence type="ECO:0000256" key="1">
    <source>
        <dbReference type="ARBA" id="ARBA00008894"/>
    </source>
</evidence>
<dbReference type="PANTHER" id="PTHR36766">
    <property type="entry name" value="PLANT BROAD-SPECTRUM MILDEW RESISTANCE PROTEIN RPW8"/>
    <property type="match status" value="1"/>
</dbReference>
<dbReference type="InterPro" id="IPR027417">
    <property type="entry name" value="P-loop_NTPase"/>
</dbReference>
<gene>
    <name evidence="10" type="ORF">SETIT_1G126600v2</name>
</gene>
<dbReference type="InterPro" id="IPR002182">
    <property type="entry name" value="NB-ARC"/>
</dbReference>
<reference evidence="10" key="2">
    <citation type="submission" date="2015-07" db="EMBL/GenBank/DDBJ databases">
        <authorList>
            <person name="Noorani M."/>
        </authorList>
    </citation>
    <scope>NUCLEOTIDE SEQUENCE</scope>
    <source>
        <strain evidence="10">Yugu1</strain>
    </source>
</reference>
<evidence type="ECO:0000256" key="2">
    <source>
        <dbReference type="ARBA" id="ARBA00022614"/>
    </source>
</evidence>
<dbReference type="InterPro" id="IPR041118">
    <property type="entry name" value="Rx_N"/>
</dbReference>
<evidence type="ECO:0000256" key="3">
    <source>
        <dbReference type="ARBA" id="ARBA00022737"/>
    </source>
</evidence>
<evidence type="ECO:0000259" key="9">
    <source>
        <dbReference type="Pfam" id="PF23559"/>
    </source>
</evidence>
<dbReference type="AlphaFoldDB" id="A0A368PK56"/>
<dbReference type="Pfam" id="PF00931">
    <property type="entry name" value="NB-ARC"/>
    <property type="match status" value="1"/>
</dbReference>
<comment type="similarity">
    <text evidence="1">Belongs to the disease resistance NB-LRR family.</text>
</comment>
<organism evidence="10">
    <name type="scientific">Setaria italica</name>
    <name type="common">Foxtail millet</name>
    <name type="synonym">Panicum italicum</name>
    <dbReference type="NCBI Taxonomy" id="4555"/>
    <lineage>
        <taxon>Eukaryota</taxon>
        <taxon>Viridiplantae</taxon>
        <taxon>Streptophyta</taxon>
        <taxon>Embryophyta</taxon>
        <taxon>Tracheophyta</taxon>
        <taxon>Spermatophyta</taxon>
        <taxon>Magnoliopsida</taxon>
        <taxon>Liliopsida</taxon>
        <taxon>Poales</taxon>
        <taxon>Poaceae</taxon>
        <taxon>PACMAD clade</taxon>
        <taxon>Panicoideae</taxon>
        <taxon>Panicodae</taxon>
        <taxon>Paniceae</taxon>
        <taxon>Cenchrinae</taxon>
        <taxon>Setaria</taxon>
    </lineage>
</organism>
<dbReference type="EMBL" id="CM003528">
    <property type="protein sequence ID" value="RCV05983.1"/>
    <property type="molecule type" value="Genomic_DNA"/>
</dbReference>
<dbReference type="FunFam" id="1.10.10.10:FF:000322">
    <property type="entry name" value="Probable disease resistance protein At1g63360"/>
    <property type="match status" value="1"/>
</dbReference>
<dbReference type="GO" id="GO:0009626">
    <property type="term" value="P:plant-type hypersensitive response"/>
    <property type="evidence" value="ECO:0007669"/>
    <property type="project" value="UniProtKB-ARBA"/>
</dbReference>
<dbReference type="OrthoDB" id="686736at2759"/>
<dbReference type="GO" id="GO:0042742">
    <property type="term" value="P:defense response to bacterium"/>
    <property type="evidence" value="ECO:0007669"/>
    <property type="project" value="UniProtKB-ARBA"/>
</dbReference>
<evidence type="ECO:0008006" key="11">
    <source>
        <dbReference type="Google" id="ProtNLM"/>
    </source>
</evidence>
<evidence type="ECO:0000256" key="4">
    <source>
        <dbReference type="ARBA" id="ARBA00022741"/>
    </source>
</evidence>
<accession>A0A368PK56</accession>
<dbReference type="GO" id="GO:0002758">
    <property type="term" value="P:innate immune response-activating signaling pathway"/>
    <property type="evidence" value="ECO:0007669"/>
    <property type="project" value="UniProtKB-ARBA"/>
</dbReference>
<proteinExistence type="inferred from homology"/>
<dbReference type="STRING" id="4555.A0A368PK56"/>
<dbReference type="Gene3D" id="3.80.10.10">
    <property type="entry name" value="Ribonuclease Inhibitor"/>
    <property type="match status" value="2"/>
</dbReference>
<dbReference type="Gene3D" id="1.10.10.10">
    <property type="entry name" value="Winged helix-like DNA-binding domain superfamily/Winged helix DNA-binding domain"/>
    <property type="match status" value="1"/>
</dbReference>
<dbReference type="Gene3D" id="1.10.8.430">
    <property type="entry name" value="Helical domain of apoptotic protease-activating factors"/>
    <property type="match status" value="1"/>
</dbReference>
<feature type="domain" description="Disease resistance protein winged helix" evidence="9">
    <location>
        <begin position="493"/>
        <end position="557"/>
    </location>
</feature>
<dbReference type="Pfam" id="PF18052">
    <property type="entry name" value="Rx_N"/>
    <property type="match status" value="1"/>
</dbReference>
<feature type="domain" description="NB-ARC" evidence="7">
    <location>
        <begin position="251"/>
        <end position="407"/>
    </location>
</feature>
<dbReference type="FunFam" id="3.40.50.300:FF:001091">
    <property type="entry name" value="Probable disease resistance protein At1g61300"/>
    <property type="match status" value="1"/>
</dbReference>
<evidence type="ECO:0000259" key="7">
    <source>
        <dbReference type="Pfam" id="PF00931"/>
    </source>
</evidence>